<sequence length="1493" mass="167353">MLNLKSCSTNVGLYLRLKARDGSIRDKVKLTLFAWKSERAFIPNKEQVLIDFLCGLLVNKKKNKVSDEDSVLVLKCLYDILHTKKAHQPSKYGKTIIIKPSICQVLISSLTDPKVNSDSDVLKLVIGCSYAIIHSQCLSYVFTTKYEHMAGLLSALVQVTVRRVTTGRELSTELIDLLKKVINIYKGSQRAHPNQKQVLQAVTSKLLVPAVMLWGSTRSDTTEVEQIGKELINIIQNGIFDKDHQVSFNMYLSIVCGEGESMSFFLRSIENLFTTISSILNGKNSLRLTSDKDMKLFTLDYLPYFFNGFIHHKCNSDNITAHRLFLYICSLIGIKLDDSDPCEQALEPSLLKVITGLLRMVHEADIYHVANDNAAGGQQLQAYKTVLDIILRSSRCPEVFECFQQLLYLNHMILEPRITEVFSLCLLNQSQQCDASDKLLKDLISTYGKLRQVPKWIEKLLVTVEQANLTAWSGFPTIFSQRFGEVVQSLPQGATVDIWESLLKVISNKYLPQLASDSGAREGQLVCIADLLQMYLKNVRIADYSITDLTSAKVNQLMKTMATDVLVPSLDLCLEKKNSSALPLGTLLLCGVWGELEMMLGQYTQHQAAFQQVSLADHQVDSVSPVILHTYWSAGKWTKLQKSINKSKHMDVNYCWDLLIHQVLRVTLLSVTLSSPDLSPLLNKVLDSLFTVSVENNSGQSWDGTVFSVNEQNYSTAKWSLLETSLPLITKCLADRHVKTIADFIVQLYLTDSVPSERICMKSTGDRVMEGHVLSQNREIQSSILTTIWKSISVALQPDVKVGKKRKGNLLVVHQLLGDLGDSDQVWTQEMDSTKLEFLQDITTRVGALLTSDSGLVVSPSVVCAVGRMLQLLSLLPIESLNASDQHRCILGLTVILHTLRGAVGTDDTYVIEKCYGLMAVTMEAGHTPLFQMLDLVIYMDWLDGLYTQSQVYTSLEMKMRLLLEVSCKTVVMDYRVLPKLTAYSNKMEEKIADFQKKKIVDTTSMDGCMIMASCCLSHLEKLLSKSFLPPSVREICETCLLHLIRVTIKFVTSAKADPSQLPLAAVSCYATTLKCCSFGEEATDVERTVQDSFGIMLKWSMEVLQQEDASPESQSEALNLLSVICCSHGKQTELFTSDHKAQVWHILMSLFKRVLASQKTTVAMETKPAEASLPDWRVHKRILLYNGQLTEHHWTPVILTQLQETVAALVPSCETDQFQTMINSLLNQTGIQFVGAGTQQLTSTLYIWQQLLNFDLSPDQSKVLVHAVKNLMLNCVSLMQHIHGSGDERLVSSVAVPLLTTQVKMLEFGSKLMSSHTASLALHCCQFTPLDGSTSFVPAFHAVYKVLNALLVHNTNTVYGVIPSFLSCTKRLLKVIVNRSDQEKIGQDQDVLAKLIDCALLFDRLCQLISTHKRDFNKVAGYLVSDYVCEVQKVTLHPDIKKTLVPAVYKLLDLCDRFSISQLHTVLQTGVKEVFKVLYDDYTKYFKYNDNS</sequence>
<dbReference type="InterPro" id="IPR018849">
    <property type="entry name" value="Urb2/Npa2_C"/>
</dbReference>
<reference evidence="2 3" key="1">
    <citation type="journal article" date="2017" name="Nat. Ecol. Evol.">
        <title>Scallop genome provides insights into evolution of bilaterian karyotype and development.</title>
        <authorList>
            <person name="Wang S."/>
            <person name="Zhang J."/>
            <person name="Jiao W."/>
            <person name="Li J."/>
            <person name="Xun X."/>
            <person name="Sun Y."/>
            <person name="Guo X."/>
            <person name="Huan P."/>
            <person name="Dong B."/>
            <person name="Zhang L."/>
            <person name="Hu X."/>
            <person name="Sun X."/>
            <person name="Wang J."/>
            <person name="Zhao C."/>
            <person name="Wang Y."/>
            <person name="Wang D."/>
            <person name="Huang X."/>
            <person name="Wang R."/>
            <person name="Lv J."/>
            <person name="Li Y."/>
            <person name="Zhang Z."/>
            <person name="Liu B."/>
            <person name="Lu W."/>
            <person name="Hui Y."/>
            <person name="Liang J."/>
            <person name="Zhou Z."/>
            <person name="Hou R."/>
            <person name="Li X."/>
            <person name="Liu Y."/>
            <person name="Li H."/>
            <person name="Ning X."/>
            <person name="Lin Y."/>
            <person name="Zhao L."/>
            <person name="Xing Q."/>
            <person name="Dou J."/>
            <person name="Li Y."/>
            <person name="Mao J."/>
            <person name="Guo H."/>
            <person name="Dou H."/>
            <person name="Li T."/>
            <person name="Mu C."/>
            <person name="Jiang W."/>
            <person name="Fu Q."/>
            <person name="Fu X."/>
            <person name="Miao Y."/>
            <person name="Liu J."/>
            <person name="Yu Q."/>
            <person name="Li R."/>
            <person name="Liao H."/>
            <person name="Li X."/>
            <person name="Kong Y."/>
            <person name="Jiang Z."/>
            <person name="Chourrout D."/>
            <person name="Li R."/>
            <person name="Bao Z."/>
        </authorList>
    </citation>
    <scope>NUCLEOTIDE SEQUENCE [LARGE SCALE GENOMIC DNA]</scope>
    <source>
        <strain evidence="2 3">PY_sf001</strain>
    </source>
</reference>
<dbReference type="Pfam" id="PF10441">
    <property type="entry name" value="Urb2"/>
    <property type="match status" value="1"/>
</dbReference>
<comment type="caution">
    <text evidence="2">The sequence shown here is derived from an EMBL/GenBank/DDBJ whole genome shotgun (WGS) entry which is preliminary data.</text>
</comment>
<organism evidence="2 3">
    <name type="scientific">Mizuhopecten yessoensis</name>
    <name type="common">Japanese scallop</name>
    <name type="synonym">Patinopecten yessoensis</name>
    <dbReference type="NCBI Taxonomy" id="6573"/>
    <lineage>
        <taxon>Eukaryota</taxon>
        <taxon>Metazoa</taxon>
        <taxon>Spiralia</taxon>
        <taxon>Lophotrochozoa</taxon>
        <taxon>Mollusca</taxon>
        <taxon>Bivalvia</taxon>
        <taxon>Autobranchia</taxon>
        <taxon>Pteriomorphia</taxon>
        <taxon>Pectinida</taxon>
        <taxon>Pectinoidea</taxon>
        <taxon>Pectinidae</taxon>
        <taxon>Mizuhopecten</taxon>
    </lineage>
</organism>
<dbReference type="InterPro" id="IPR052609">
    <property type="entry name" value="Ribosome_Biogenesis_Reg"/>
</dbReference>
<dbReference type="PANTHER" id="PTHR15682">
    <property type="entry name" value="UNHEALTHY RIBOSOME BIOGENESIS PROTEIN 2 HOMOLOG"/>
    <property type="match status" value="1"/>
</dbReference>
<dbReference type="OrthoDB" id="160374at2759"/>
<evidence type="ECO:0000259" key="1">
    <source>
        <dbReference type="Pfam" id="PF10441"/>
    </source>
</evidence>
<accession>A0A210R088</accession>
<protein>
    <submittedName>
        <fullName evidence="2">Unhealthy ribosome biogenesis protein 2-like</fullName>
    </submittedName>
</protein>
<proteinExistence type="predicted"/>
<dbReference type="Proteomes" id="UP000242188">
    <property type="component" value="Unassembled WGS sequence"/>
</dbReference>
<feature type="domain" description="Nucleolar 27S pre-rRNA processing Urb2/Npa2 C-terminal" evidence="1">
    <location>
        <begin position="1311"/>
        <end position="1491"/>
    </location>
</feature>
<name>A0A210R088_MIZYE</name>
<dbReference type="STRING" id="6573.A0A210R088"/>
<dbReference type="EMBL" id="NEDP02001056">
    <property type="protein sequence ID" value="OWF54372.1"/>
    <property type="molecule type" value="Genomic_DNA"/>
</dbReference>
<gene>
    <name evidence="2" type="ORF">KP79_PYT08323</name>
</gene>
<keyword evidence="3" id="KW-1185">Reference proteome</keyword>
<dbReference type="GO" id="GO:0042254">
    <property type="term" value="P:ribosome biogenesis"/>
    <property type="evidence" value="ECO:0007669"/>
    <property type="project" value="TreeGrafter"/>
</dbReference>
<dbReference type="PANTHER" id="PTHR15682:SF2">
    <property type="entry name" value="UNHEALTHY RIBOSOME BIOGENESIS PROTEIN 2 HOMOLOG"/>
    <property type="match status" value="1"/>
</dbReference>
<evidence type="ECO:0000313" key="3">
    <source>
        <dbReference type="Proteomes" id="UP000242188"/>
    </source>
</evidence>
<dbReference type="GO" id="GO:0005730">
    <property type="term" value="C:nucleolus"/>
    <property type="evidence" value="ECO:0007669"/>
    <property type="project" value="TreeGrafter"/>
</dbReference>
<evidence type="ECO:0000313" key="2">
    <source>
        <dbReference type="EMBL" id="OWF54372.1"/>
    </source>
</evidence>